<name>A0A386ZLU5_9NOCA</name>
<dbReference type="KEGG" id="nyu:D7D52_36410"/>
<evidence type="ECO:0000313" key="3">
    <source>
        <dbReference type="Proteomes" id="UP000267164"/>
    </source>
</evidence>
<sequence>MSVAQLDSATAVIEEVALGDVLLVADRFRGITADDRAFTVSGLVAALRGGRWRESDRPLTVRLGQGVTRHDLDYVEHVALVHAPAGLRVSGPVDEPAPRHQVHKYQHSNVLLANLIRESETEFRADLRIHGDNELLLDHQTGEHVQGIVIVEAVRQLFLGAFELEYGRRWPEQHFYIVWNSIELEFKSFLFPLPASLHAVLTPVAVTDPAKLEFAIEVDVRQLDRSVATTRITYAALPNERISQIERHKAAKAIAAYLGAVA</sequence>
<protein>
    <submittedName>
        <fullName evidence="2">A-factor biosynthesis protein AfsA</fullName>
    </submittedName>
</protein>
<dbReference type="RefSeq" id="WP_120743491.1">
    <property type="nucleotide sequence ID" value="NZ_CP032568.1"/>
</dbReference>
<dbReference type="InterPro" id="IPR005509">
    <property type="entry name" value="AfsA_hotdog_dom"/>
</dbReference>
<proteinExistence type="predicted"/>
<dbReference type="AlphaFoldDB" id="A0A386ZLU5"/>
<accession>A0A386ZLU5</accession>
<dbReference type="Pfam" id="PF03756">
    <property type="entry name" value="AfsA"/>
    <property type="match status" value="1"/>
</dbReference>
<gene>
    <name evidence="2" type="ORF">D7D52_36410</name>
</gene>
<reference evidence="2 3" key="1">
    <citation type="submission" date="2018-09" db="EMBL/GenBank/DDBJ databases">
        <title>Nocardia yunnanensis sp. nov., an actinomycete isolated from a soil sample.</title>
        <authorList>
            <person name="Zhang J."/>
        </authorList>
    </citation>
    <scope>NUCLEOTIDE SEQUENCE [LARGE SCALE GENOMIC DNA]</scope>
    <source>
        <strain evidence="2 3">CFHS0054</strain>
    </source>
</reference>
<dbReference type="Proteomes" id="UP000267164">
    <property type="component" value="Chromosome"/>
</dbReference>
<organism evidence="2 3">
    <name type="scientific">Nocardia yunnanensis</name>
    <dbReference type="NCBI Taxonomy" id="2382165"/>
    <lineage>
        <taxon>Bacteria</taxon>
        <taxon>Bacillati</taxon>
        <taxon>Actinomycetota</taxon>
        <taxon>Actinomycetes</taxon>
        <taxon>Mycobacteriales</taxon>
        <taxon>Nocardiaceae</taxon>
        <taxon>Nocardia</taxon>
    </lineage>
</organism>
<dbReference type="EMBL" id="CP032568">
    <property type="protein sequence ID" value="AYF78408.1"/>
    <property type="molecule type" value="Genomic_DNA"/>
</dbReference>
<keyword evidence="3" id="KW-1185">Reference proteome</keyword>
<dbReference type="OrthoDB" id="7838374at2"/>
<evidence type="ECO:0000313" key="2">
    <source>
        <dbReference type="EMBL" id="AYF78408.1"/>
    </source>
</evidence>
<feature type="domain" description="A-factor biosynthesis hotdog" evidence="1">
    <location>
        <begin position="102"/>
        <end position="234"/>
    </location>
</feature>
<evidence type="ECO:0000259" key="1">
    <source>
        <dbReference type="Pfam" id="PF03756"/>
    </source>
</evidence>